<dbReference type="Proteomes" id="UP001145114">
    <property type="component" value="Unassembled WGS sequence"/>
</dbReference>
<comment type="caution">
    <text evidence="1">The sequence shown here is derived from an EMBL/GenBank/DDBJ whole genome shotgun (WGS) entry which is preliminary data.</text>
</comment>
<gene>
    <name evidence="1" type="ORF">EV182_006038</name>
</gene>
<evidence type="ECO:0000313" key="1">
    <source>
        <dbReference type="EMBL" id="KAJ1677502.1"/>
    </source>
</evidence>
<sequence>MRGDNTQMADDARHGPSVPAGNADQPKIRPSIPTTDSSNKSQTHEDDNSSRTTKEKPSATRYVPPFRRKVATTPNTQRKNDTVTVQSSPNAPIAVARDKRPDDRPNANDAALDSLTQSLSGLSINRRKLDKGTPSKGRHHEAGQGSKTQASVCPVSPDNEGPVRVIPASVRPDGTIRKERRIRKGYFAPEERPRYVPPAVIRKQSNGTEADGLGAGGVKPMTHRGGRSLAELALQISSEQEGSKEKKL</sequence>
<dbReference type="EMBL" id="JAMZIH010002353">
    <property type="protein sequence ID" value="KAJ1677502.1"/>
    <property type="molecule type" value="Genomic_DNA"/>
</dbReference>
<proteinExistence type="predicted"/>
<name>A0ACC1HQI4_9FUNG</name>
<evidence type="ECO:0000313" key="2">
    <source>
        <dbReference type="Proteomes" id="UP001145114"/>
    </source>
</evidence>
<protein>
    <submittedName>
        <fullName evidence="1">Uncharacterized protein</fullName>
    </submittedName>
</protein>
<reference evidence="1" key="1">
    <citation type="submission" date="2022-06" db="EMBL/GenBank/DDBJ databases">
        <title>Phylogenomic reconstructions and comparative analyses of Kickxellomycotina fungi.</title>
        <authorList>
            <person name="Reynolds N.K."/>
            <person name="Stajich J.E."/>
            <person name="Barry K."/>
            <person name="Grigoriev I.V."/>
            <person name="Crous P."/>
            <person name="Smith M.E."/>
        </authorList>
    </citation>
    <scope>NUCLEOTIDE SEQUENCE</scope>
    <source>
        <strain evidence="1">RSA 2271</strain>
    </source>
</reference>
<keyword evidence="2" id="KW-1185">Reference proteome</keyword>
<accession>A0ACC1HQI4</accession>
<organism evidence="1 2">
    <name type="scientific">Spiromyces aspiralis</name>
    <dbReference type="NCBI Taxonomy" id="68401"/>
    <lineage>
        <taxon>Eukaryota</taxon>
        <taxon>Fungi</taxon>
        <taxon>Fungi incertae sedis</taxon>
        <taxon>Zoopagomycota</taxon>
        <taxon>Kickxellomycotina</taxon>
        <taxon>Kickxellomycetes</taxon>
        <taxon>Kickxellales</taxon>
        <taxon>Kickxellaceae</taxon>
        <taxon>Spiromyces</taxon>
    </lineage>
</organism>